<feature type="region of interest" description="Disordered" evidence="1">
    <location>
        <begin position="409"/>
        <end position="507"/>
    </location>
</feature>
<evidence type="ECO:0000313" key="2">
    <source>
        <dbReference type="EMBL" id="KFG35352.1"/>
    </source>
</evidence>
<feature type="region of interest" description="Disordered" evidence="1">
    <location>
        <begin position="167"/>
        <end position="206"/>
    </location>
</feature>
<feature type="compositionally biased region" description="Polar residues" evidence="1">
    <location>
        <begin position="174"/>
        <end position="199"/>
    </location>
</feature>
<feature type="region of interest" description="Disordered" evidence="1">
    <location>
        <begin position="1127"/>
        <end position="1158"/>
    </location>
</feature>
<feature type="compositionally biased region" description="Low complexity" evidence="1">
    <location>
        <begin position="1382"/>
        <end position="1403"/>
    </location>
</feature>
<gene>
    <name evidence="2" type="ORF">TGDOM2_254860</name>
</gene>
<name>A0A086JT84_TOXGO</name>
<feature type="region of interest" description="Disordered" evidence="1">
    <location>
        <begin position="575"/>
        <end position="620"/>
    </location>
</feature>
<feature type="compositionally biased region" description="Polar residues" evidence="1">
    <location>
        <begin position="814"/>
        <end position="828"/>
    </location>
</feature>
<feature type="region of interest" description="Disordered" evidence="1">
    <location>
        <begin position="1586"/>
        <end position="1658"/>
    </location>
</feature>
<feature type="compositionally biased region" description="Basic and acidic residues" evidence="1">
    <location>
        <begin position="1328"/>
        <end position="1338"/>
    </location>
</feature>
<feature type="compositionally biased region" description="Basic residues" evidence="1">
    <location>
        <begin position="747"/>
        <end position="759"/>
    </location>
</feature>
<feature type="region of interest" description="Disordered" evidence="1">
    <location>
        <begin position="1194"/>
        <end position="1356"/>
    </location>
</feature>
<feature type="compositionally biased region" description="Low complexity" evidence="1">
    <location>
        <begin position="1517"/>
        <end position="1528"/>
    </location>
</feature>
<feature type="region of interest" description="Disordered" evidence="1">
    <location>
        <begin position="1743"/>
        <end position="1771"/>
    </location>
</feature>
<feature type="compositionally biased region" description="Basic and acidic residues" evidence="1">
    <location>
        <begin position="1747"/>
        <end position="1767"/>
    </location>
</feature>
<feature type="region of interest" description="Disordered" evidence="1">
    <location>
        <begin position="667"/>
        <end position="832"/>
    </location>
</feature>
<dbReference type="EMBL" id="AHZU02001174">
    <property type="protein sequence ID" value="KFG35352.1"/>
    <property type="molecule type" value="Genomic_DNA"/>
</dbReference>
<feature type="compositionally biased region" description="Basic and acidic residues" evidence="1">
    <location>
        <begin position="409"/>
        <end position="420"/>
    </location>
</feature>
<evidence type="ECO:0000313" key="3">
    <source>
        <dbReference type="Proteomes" id="UP000028837"/>
    </source>
</evidence>
<feature type="compositionally biased region" description="Basic and acidic residues" evidence="1">
    <location>
        <begin position="1633"/>
        <end position="1658"/>
    </location>
</feature>
<feature type="region of interest" description="Disordered" evidence="1">
    <location>
        <begin position="1010"/>
        <end position="1111"/>
    </location>
</feature>
<feature type="compositionally biased region" description="Basic and acidic residues" evidence="1">
    <location>
        <begin position="1079"/>
        <end position="1109"/>
    </location>
</feature>
<feature type="compositionally biased region" description="Basic and acidic residues" evidence="1">
    <location>
        <begin position="1038"/>
        <end position="1063"/>
    </location>
</feature>
<feature type="compositionally biased region" description="Polar residues" evidence="1">
    <location>
        <begin position="422"/>
        <end position="436"/>
    </location>
</feature>
<organism evidence="2 3">
    <name type="scientific">Toxoplasma gondii GAB2-2007-GAL-DOM2</name>
    <dbReference type="NCBI Taxonomy" id="1130820"/>
    <lineage>
        <taxon>Eukaryota</taxon>
        <taxon>Sar</taxon>
        <taxon>Alveolata</taxon>
        <taxon>Apicomplexa</taxon>
        <taxon>Conoidasida</taxon>
        <taxon>Coccidia</taxon>
        <taxon>Eucoccidiorida</taxon>
        <taxon>Eimeriorina</taxon>
        <taxon>Sarcocystidae</taxon>
        <taxon>Toxoplasma</taxon>
    </lineage>
</organism>
<feature type="compositionally biased region" description="Low complexity" evidence="1">
    <location>
        <begin position="437"/>
        <end position="507"/>
    </location>
</feature>
<feature type="compositionally biased region" description="Basic and acidic residues" evidence="1">
    <location>
        <begin position="692"/>
        <end position="703"/>
    </location>
</feature>
<feature type="compositionally biased region" description="Basic and acidic residues" evidence="1">
    <location>
        <begin position="714"/>
        <end position="746"/>
    </location>
</feature>
<dbReference type="Proteomes" id="UP000028837">
    <property type="component" value="Unassembled WGS sequence"/>
</dbReference>
<feature type="compositionally biased region" description="Basic and acidic residues" evidence="1">
    <location>
        <begin position="600"/>
        <end position="615"/>
    </location>
</feature>
<feature type="region of interest" description="Disordered" evidence="1">
    <location>
        <begin position="1378"/>
        <end position="1411"/>
    </location>
</feature>
<sequence>MACPGCPLCLGRGTYRLGPRVKLREKLLTQHGLGPSRPSVFAASDALPQHMQGAEDPQTAKEEAQLAWLRRHLLCGLEEQERQTYRCPFCFPAPVSSEREAGEETETGQQDASRFSSHPVFVPVDPARAEAVQQRLHSRLDELGVLVVEELTEEEVVAQFIKKERPAASGLPSGASTENNETFSASTSSPDCALTSPSLSAAHPDSRSSPFSPLAVVAAPPVDLSGLSAANQQIIAQLVRLGYPFERALSAVREAHLSPILHACVEKAEELEANDLSKLLLDLGSVEAREELDIARASRTQKTQERLQLGLTPLWEDAPEFMRKFVAASPLFLSLLTHRTETRLLLHALLRLRDSAVKAYPLAAPAYLRNSDSQLSRLLLCLAREEPPVVNAHHRRLLLRCYRRTKLAERRGGKTQKAENNELGNTQTDASCSLPKSTPCSRRSSSLSSASSSPSCSSSSASPRFSSSPSSASSSSPSSSASSSSSSFSQSSSHRSSSSSPLSSSTPLPFSCMSSGTFPRPGLPRCAVCSEESGYRRWLRRRDCSACSPSLASSQEAEACVEANSGVGVELLEEAERRPRRKEGAFFSPSPGDASTLSFPHEETSVRQKEKEKGRQGAASSVCCGDKAVDTACTQFEETRATLQARRANPLETRAFTTSSVEVAGEGEARDFARSSRPAPGPRRTRLPWELLRQEETETREGGEETQATHRLRSGRDARDAGEAAERCARGDLGEQKEETKGEERRPGRHAIGWRRTRRGVGALEGDRQGWKSETETERETLTDTRQTTEQEEETTQKSGNGDEAGREVDEETNVSSENEGEKTTLTTRAKEEEECDLLCLEERWKPSPDEDEVKAELLNAFLQEQTEDLQETLFFSNIGSVGAPPRFLSACTRSALLLAFFSALSASLSVSLNRAAAAPDESEECLDWLDEEREHRREDEKASDPRMHCAPLQRVYLRLHLAVWPPALVFRVEAADTSACAAAASAATLLCPDFPLCRLSASANSAESVATHDQRGGRMDSTASPCSVERSLGTGENAKKTRETTSAEAVADRDGTREETRVAQRGGKAVGVETQKQGNREEKGEREKQEDTELEQDMEKKEENTMDAEREDDDCLIVGEVIAPPRSSVPFSSKLSSDEFSTASREQVPSSHWRNSDRTTSFSGLFENCEDSVSAGNSDDELQRALAASLWTYNREQSKRKRRGLITDFFQPSKKPRASKLCTQRSGASHAAVKRDQKQGRSSSIFKRHSSISRTESRDAGTLRNRQSRQTSAEKTAGFFRGERKEDKREWTEGGEKKEEREKKRNAWGLTREREGGRKQVNFAGGDADRPLAKTTKDAPPGGPQSCPPDISGLSSLDTSNWSSASLLCYHGSPPSPSSPLAPLCSSPSPLSASLSSSAAEPCPLPETQLFAPQGMDVDRLWTRCGAQGEAEEEERVEAEVEKLSVSLCPAFSGSSRGESNESLRGKALESLDSRARGIRRPLVTAVAGKWKLMSCPYTSSFRPLPILGKRTVRPSSSSASSHSVSADLGSPLRPRVSPMQSLQRQRLALLVSDFSATSDSAKATLLAEMMEELWHAAYADPRLEEGEPDLTEPPAGQTPGEQKPSPVSVHPTASSRLPSSPRAEGGGAVDGEAHAQREREESTFGGGRAEERREKGRSLCFSATAGAPEVEARAPQNSDTVRLDSEACGADAYLLTGAFRESSKETKVTPAFLLRTGNWIQASCFLSSRMRENIQRICMKRNKGSKSDAHDKGEDEKNAGERDDALQSDDDAVECIGGSALSGFLPRRISPENVEED</sequence>
<feature type="compositionally biased region" description="Basic and acidic residues" evidence="1">
    <location>
        <begin position="765"/>
        <end position="789"/>
    </location>
</feature>
<feature type="region of interest" description="Disordered" evidence="1">
    <location>
        <begin position="1513"/>
        <end position="1541"/>
    </location>
</feature>
<accession>A0A086JT84</accession>
<feature type="compositionally biased region" description="Polar residues" evidence="1">
    <location>
        <begin position="1265"/>
        <end position="1275"/>
    </location>
</feature>
<dbReference type="VEuPathDB" id="ToxoDB:TGDOM2_254860"/>
<dbReference type="OrthoDB" id="332900at2759"/>
<proteinExistence type="predicted"/>
<feature type="compositionally biased region" description="Basic and acidic residues" evidence="1">
    <location>
        <begin position="1282"/>
        <end position="1319"/>
    </location>
</feature>
<comment type="caution">
    <text evidence="2">The sequence shown here is derived from an EMBL/GenBank/DDBJ whole genome shotgun (WGS) entry which is preliminary data.</text>
</comment>
<protein>
    <submittedName>
        <fullName evidence="2">Uncharacterized protein</fullName>
    </submittedName>
</protein>
<reference evidence="2 3" key="1">
    <citation type="submission" date="2014-02" db="EMBL/GenBank/DDBJ databases">
        <authorList>
            <person name="Sibley D."/>
            <person name="Venepally P."/>
            <person name="Karamycheva S."/>
            <person name="Hadjithomas M."/>
            <person name="Khan A."/>
            <person name="Brunk B."/>
            <person name="Roos D."/>
            <person name="Caler E."/>
            <person name="Lorenzi H."/>
        </authorList>
    </citation>
    <scope>NUCLEOTIDE SEQUENCE [LARGE SCALE GENOMIC DNA]</scope>
    <source>
        <strain evidence="2 3">GAB2-2007-GAL-DOM2</strain>
    </source>
</reference>
<feature type="compositionally biased region" description="Polar residues" evidence="1">
    <location>
        <begin position="1130"/>
        <end position="1158"/>
    </location>
</feature>
<evidence type="ECO:0000256" key="1">
    <source>
        <dbReference type="SAM" id="MobiDB-lite"/>
    </source>
</evidence>